<proteinExistence type="predicted"/>
<organism evidence="1 2">
    <name type="scientific">Aequorivita soesokkakensis</name>
    <dbReference type="NCBI Taxonomy" id="1385699"/>
    <lineage>
        <taxon>Bacteria</taxon>
        <taxon>Pseudomonadati</taxon>
        <taxon>Bacteroidota</taxon>
        <taxon>Flavobacteriia</taxon>
        <taxon>Flavobacteriales</taxon>
        <taxon>Flavobacteriaceae</taxon>
        <taxon>Aequorivita</taxon>
    </lineage>
</organism>
<dbReference type="Proteomes" id="UP000077552">
    <property type="component" value="Unassembled WGS sequence"/>
</dbReference>
<name>A0A1A9LDM2_9FLAO</name>
<reference evidence="1 2" key="1">
    <citation type="submission" date="2016-05" db="EMBL/GenBank/DDBJ databases">
        <title>Genome sequencing of Vitellibacter soesokkakensis RSSK-12.</title>
        <authorList>
            <person name="Thevarajoo S."/>
            <person name="Selvaratnam C."/>
            <person name="Goh K.M."/>
            <person name="Chan K.-G."/>
            <person name="Chong C.S."/>
        </authorList>
    </citation>
    <scope>NUCLEOTIDE SEQUENCE [LARGE SCALE GENOMIC DNA]</scope>
    <source>
        <strain evidence="1 2">RSSK-12</strain>
    </source>
</reference>
<dbReference type="STRING" id="1385699.A7A78_13600"/>
<dbReference type="AlphaFoldDB" id="A0A1A9LDM2"/>
<gene>
    <name evidence="1" type="ORF">A7A78_13600</name>
</gene>
<evidence type="ECO:0000313" key="2">
    <source>
        <dbReference type="Proteomes" id="UP000077552"/>
    </source>
</evidence>
<dbReference type="OrthoDB" id="1377507at2"/>
<dbReference type="RefSeq" id="WP_068762371.1">
    <property type="nucleotide sequence ID" value="NZ_LXIE01000030.1"/>
</dbReference>
<comment type="caution">
    <text evidence="1">The sequence shown here is derived from an EMBL/GenBank/DDBJ whole genome shotgun (WGS) entry which is preliminary data.</text>
</comment>
<protein>
    <submittedName>
        <fullName evidence="1">Uncharacterized protein</fullName>
    </submittedName>
</protein>
<dbReference type="EMBL" id="LXIE01000030">
    <property type="protein sequence ID" value="OAD90851.1"/>
    <property type="molecule type" value="Genomic_DNA"/>
</dbReference>
<sequence length="612" mass="69927">MKNCILLSAFFATSLVCFGQIREYGYGNPMIPIYYNYNMNKPNESAAAITNIKGDKKMWEKFVCDGGKCKPGIYNKIEFVDDLGNKYYTKGEVYYKKSYANSSKSYMFNGPMSIYYAETGTLAFEGVYADYGIVSTEFDNHIYYRKDGTKFLEFLNAVEDGKKIHRKIVYDTDGSILSDLEYDSDYKYKESPKYPSLGTVKNGSSSYPFHFDPIKIWSGTKEESWPFVDQIAINSYLPSVLDHSDKGSYAGFSHVGVYNVPDGNHISGFLLPTVEEYGNGSVVYVTNETTNESYYTIYFDGTLDLDFKVSVPKMVPLEFVQKLNEETDYEHFHPITVKFPTVINMKTKNLQTHTGYGINYSTEVPLESKMQFIRTMEIGFFKNGKLDGLGYKLKMHSISSPYYASAFIGYNVDYEYGFFEDGVLKKGKSHKAEGEIWTDIWHPVKVKGIEFAYRAQHLEKYPVNSKSINFSTLSLAKPLDVYIGSVHKWAQVLEIDKANKTLKVKTYQKNELATVGKNDQLFVSTITSDAYTEQTCKNCRGSKTVLNTYNKTEYVYRSSVQKGLYYNYYRSYSYPVTKKVSEVLTCGTCEGTGKKVYKNLDVKYLFTPIAFE</sequence>
<keyword evidence="2" id="KW-1185">Reference proteome</keyword>
<evidence type="ECO:0000313" key="1">
    <source>
        <dbReference type="EMBL" id="OAD90851.1"/>
    </source>
</evidence>
<accession>A0A1A9LDM2</accession>